<dbReference type="PROSITE" id="PS51281">
    <property type="entry name" value="TAP_C"/>
    <property type="match status" value="1"/>
</dbReference>
<evidence type="ECO:0000256" key="3">
    <source>
        <dbReference type="ARBA" id="ARBA00022448"/>
    </source>
</evidence>
<dbReference type="InterPro" id="IPR005637">
    <property type="entry name" value="TAP_C_dom"/>
</dbReference>
<comment type="subcellular location">
    <subcellularLocation>
        <location evidence="1">Nucleus</location>
    </subcellularLocation>
</comment>
<dbReference type="SUPFAM" id="SSF54427">
    <property type="entry name" value="NTF2-like"/>
    <property type="match status" value="1"/>
</dbReference>
<dbReference type="PANTHER" id="PTHR10662">
    <property type="entry name" value="NUCLEAR RNA EXPORT FACTOR"/>
    <property type="match status" value="1"/>
</dbReference>
<evidence type="ECO:0000259" key="8">
    <source>
        <dbReference type="PROSITE" id="PS50177"/>
    </source>
</evidence>
<dbReference type="Gene3D" id="1.10.8.10">
    <property type="entry name" value="DNA helicase RuvA subunit, C-terminal domain"/>
    <property type="match status" value="1"/>
</dbReference>
<dbReference type="OrthoDB" id="25872at2759"/>
<evidence type="ECO:0000256" key="4">
    <source>
        <dbReference type="ARBA" id="ARBA00022614"/>
    </source>
</evidence>
<dbReference type="GO" id="GO:0003723">
    <property type="term" value="F:RNA binding"/>
    <property type="evidence" value="ECO:0007669"/>
    <property type="project" value="TreeGrafter"/>
</dbReference>
<accession>A0A1I8PWF6</accession>
<dbReference type="EnsemblMetazoa" id="SCAU011730-RB">
    <property type="protein sequence ID" value="SCAU011730-PB"/>
    <property type="gene ID" value="SCAU011730"/>
</dbReference>
<keyword evidence="7" id="KW-0539">Nucleus</keyword>
<evidence type="ECO:0008006" key="12">
    <source>
        <dbReference type="Google" id="ProtNLM"/>
    </source>
</evidence>
<evidence type="ECO:0000256" key="1">
    <source>
        <dbReference type="ARBA" id="ARBA00004123"/>
    </source>
</evidence>
<dbReference type="InterPro" id="IPR032710">
    <property type="entry name" value="NTF2-like_dom_sf"/>
</dbReference>
<proteinExistence type="inferred from homology"/>
<keyword evidence="3" id="KW-0813">Transport</keyword>
<dbReference type="InterPro" id="IPR030217">
    <property type="entry name" value="NXF_fam"/>
</dbReference>
<sequence length="853" mass="98202">MASLKCPDEVLHFPNHMSIEISYGNALSYSKCKIYDPKIMSQGFVWHQIVVQHNTTMGLGIEGRNEILKSLYEAIEGEEFYPVAYRRGRLEDRFLVRQCQPALDKLFAQNLRIFTSNGEPIQIQVQFNVAEFKYGQISPINQITKALNKLYDRMESIDGEEGILNLTRFDQNSELFDVIVNLGNRSVLGRIFDLIYRNDERFRSINGIVLRDNGITAMSPFKLFSGVEFSVLDLRDNNIQSYIQLNRDLENIKADELKLLGNPVTKSANYPECLRPILKNFKMLDGIPTENLSKDYRPPTSGAMEGKSRGYKIEWSNKADVNKFEKSNHWHAFMIPDPEETYTKEEIMDYFFLTVTTTCSDIYPCYYKYANGEHQFMVRQCFDQIKYLVENCNLEIKVPRFVAPPPPTQSTTDFSPQLVMDTTLIYYLLMDISPFKKGQVEPMECIEKALNRRFSAMDRMLNLNNFQATEGLENIIINLSSPKILSRVLMQASRKFLSTCIEIRLTHNKILSANFPKILALMGNLKALDLGNNWIHSLDDVKELAVLGITSLRLDGNPLCNDFAFSGEYIKAVKKIFTDLTKLDGIAITAKDNLSSPKNFLCDVAGYDFVEEFITRYCKAFENDRYGLKELYSDKSILSINCSFNLDKMTPQIMKRISKYSQRSRNLKTMKEPSETRFFTYVGSKEIMRVIMDLPPITYDMLSLCTDCTMFQDNMVVITVNGVYLDQAPSIVETDILMAFTRTFILKPIKRKMGSLKCATLYRIVNDQYCIYNPTSTQTKIAFKYFKNMEGAKKDDLTIADKEALLVMFQETTLLKSIWCTRCLEEANWDFAKALEIFIQLCEKKEIPDAALR</sequence>
<dbReference type="Gene3D" id="3.80.10.10">
    <property type="entry name" value="Ribonuclease Inhibitor"/>
    <property type="match status" value="2"/>
</dbReference>
<dbReference type="InterPro" id="IPR009060">
    <property type="entry name" value="UBA-like_sf"/>
</dbReference>
<evidence type="ECO:0000313" key="11">
    <source>
        <dbReference type="Proteomes" id="UP000095300"/>
    </source>
</evidence>
<dbReference type="STRING" id="35570.A0A1I8PWF6"/>
<dbReference type="PROSITE" id="PS51450">
    <property type="entry name" value="LRR"/>
    <property type="match status" value="1"/>
</dbReference>
<dbReference type="SUPFAM" id="SSF46934">
    <property type="entry name" value="UBA-like"/>
    <property type="match status" value="1"/>
</dbReference>
<dbReference type="GO" id="GO:0005634">
    <property type="term" value="C:nucleus"/>
    <property type="evidence" value="ECO:0007669"/>
    <property type="project" value="UniProtKB-SubCell"/>
</dbReference>
<evidence type="ECO:0000259" key="9">
    <source>
        <dbReference type="PROSITE" id="PS51281"/>
    </source>
</evidence>
<keyword evidence="11" id="KW-1185">Reference proteome</keyword>
<gene>
    <name evidence="10" type="primary">106087342</name>
</gene>
<comment type="similarity">
    <text evidence="2">Belongs to the NXF family.</text>
</comment>
<dbReference type="PROSITE" id="PS50177">
    <property type="entry name" value="NTF2_DOMAIN"/>
    <property type="match status" value="1"/>
</dbReference>
<dbReference type="InterPro" id="IPR018222">
    <property type="entry name" value="Nuclear_transport_factor_2_euk"/>
</dbReference>
<feature type="domain" description="NTF2" evidence="8">
    <location>
        <begin position="609"/>
        <end position="771"/>
    </location>
</feature>
<dbReference type="SMART" id="SM00804">
    <property type="entry name" value="TAP_C"/>
    <property type="match status" value="1"/>
</dbReference>
<organism evidence="10 11">
    <name type="scientific">Stomoxys calcitrans</name>
    <name type="common">Stable fly</name>
    <name type="synonym">Conops calcitrans</name>
    <dbReference type="NCBI Taxonomy" id="35570"/>
    <lineage>
        <taxon>Eukaryota</taxon>
        <taxon>Metazoa</taxon>
        <taxon>Ecdysozoa</taxon>
        <taxon>Arthropoda</taxon>
        <taxon>Hexapoda</taxon>
        <taxon>Insecta</taxon>
        <taxon>Pterygota</taxon>
        <taxon>Neoptera</taxon>
        <taxon>Endopterygota</taxon>
        <taxon>Diptera</taxon>
        <taxon>Brachycera</taxon>
        <taxon>Muscomorpha</taxon>
        <taxon>Muscoidea</taxon>
        <taxon>Muscidae</taxon>
        <taxon>Stomoxys</taxon>
    </lineage>
</organism>
<keyword evidence="5" id="KW-0677">Repeat</keyword>
<dbReference type="GO" id="GO:0016973">
    <property type="term" value="P:poly(A)+ mRNA export from nucleus"/>
    <property type="evidence" value="ECO:0007669"/>
    <property type="project" value="TreeGrafter"/>
</dbReference>
<protein>
    <recommendedName>
        <fullName evidence="12">NTF2 domain-containing protein</fullName>
    </recommendedName>
</protein>
<evidence type="ECO:0000256" key="7">
    <source>
        <dbReference type="ARBA" id="ARBA00023242"/>
    </source>
</evidence>
<dbReference type="Pfam" id="PF22602">
    <property type="entry name" value="NXF_NTF2"/>
    <property type="match status" value="1"/>
</dbReference>
<evidence type="ECO:0000256" key="6">
    <source>
        <dbReference type="ARBA" id="ARBA00022816"/>
    </source>
</evidence>
<dbReference type="KEGG" id="scac:106087342"/>
<keyword evidence="4" id="KW-0433">Leucine-rich repeat</keyword>
<dbReference type="PANTHER" id="PTHR10662:SF22">
    <property type="entry name" value="NUCLEAR RNA EXPORT FACTOR 1"/>
    <property type="match status" value="1"/>
</dbReference>
<keyword evidence="6" id="KW-0509">mRNA transport</keyword>
<evidence type="ECO:0000256" key="2">
    <source>
        <dbReference type="ARBA" id="ARBA00009285"/>
    </source>
</evidence>
<dbReference type="Proteomes" id="UP000095300">
    <property type="component" value="Unassembled WGS sequence"/>
</dbReference>
<dbReference type="VEuPathDB" id="VectorBase:SCAU011730"/>
<feature type="domain" description="TAP-C" evidence="9">
    <location>
        <begin position="800"/>
        <end position="853"/>
    </location>
</feature>
<dbReference type="AlphaFoldDB" id="A0A1I8PWF6"/>
<dbReference type="Pfam" id="PF03943">
    <property type="entry name" value="TAP_C"/>
    <property type="match status" value="1"/>
</dbReference>
<dbReference type="InterPro" id="IPR057125">
    <property type="entry name" value="NXF1/2/3/5-like_LRR"/>
</dbReference>
<dbReference type="InterPro" id="IPR002075">
    <property type="entry name" value="NTF2_dom"/>
</dbReference>
<evidence type="ECO:0000313" key="10">
    <source>
        <dbReference type="EnsemblMetazoa" id="SCAU011730-PB"/>
    </source>
</evidence>
<dbReference type="InterPro" id="IPR001611">
    <property type="entry name" value="Leu-rich_rpt"/>
</dbReference>
<dbReference type="Pfam" id="PF24048">
    <property type="entry name" value="LRR_NXF1-5"/>
    <property type="match status" value="1"/>
</dbReference>
<dbReference type="InterPro" id="IPR032675">
    <property type="entry name" value="LRR_dom_sf"/>
</dbReference>
<reference evidence="10" key="1">
    <citation type="submission" date="2020-05" db="UniProtKB">
        <authorList>
            <consortium name="EnsemblMetazoa"/>
        </authorList>
    </citation>
    <scope>IDENTIFICATION</scope>
    <source>
        <strain evidence="10">USDA</strain>
    </source>
</reference>
<dbReference type="SUPFAM" id="SSF52058">
    <property type="entry name" value="L domain-like"/>
    <property type="match status" value="2"/>
</dbReference>
<name>A0A1I8PWF6_STOCA</name>
<evidence type="ECO:0000256" key="5">
    <source>
        <dbReference type="ARBA" id="ARBA00022737"/>
    </source>
</evidence>
<dbReference type="Gene3D" id="3.10.450.50">
    <property type="match status" value="1"/>
</dbReference>